<comment type="caution">
    <text evidence="1">The sequence shown here is derived from an EMBL/GenBank/DDBJ whole genome shotgun (WGS) entry which is preliminary data.</text>
</comment>
<name>A0A9X1CEQ4_9BACI</name>
<dbReference type="Pfam" id="PF02810">
    <property type="entry name" value="SEC-C"/>
    <property type="match status" value="1"/>
</dbReference>
<organism evidence="1 2">
    <name type="scientific">Oceanobacillus polygoni</name>
    <dbReference type="NCBI Taxonomy" id="1235259"/>
    <lineage>
        <taxon>Bacteria</taxon>
        <taxon>Bacillati</taxon>
        <taxon>Bacillota</taxon>
        <taxon>Bacilli</taxon>
        <taxon>Bacillales</taxon>
        <taxon>Bacillaceae</taxon>
        <taxon>Oceanobacillus</taxon>
    </lineage>
</organism>
<dbReference type="Gene3D" id="3.10.450.50">
    <property type="match status" value="1"/>
</dbReference>
<proteinExistence type="predicted"/>
<evidence type="ECO:0008006" key="3">
    <source>
        <dbReference type="Google" id="ProtNLM"/>
    </source>
</evidence>
<dbReference type="EMBL" id="JAGGMB010000001">
    <property type="protein sequence ID" value="MBP2076363.1"/>
    <property type="molecule type" value="Genomic_DNA"/>
</dbReference>
<dbReference type="SUPFAM" id="SSF103642">
    <property type="entry name" value="Sec-C motif"/>
    <property type="match status" value="1"/>
</dbReference>
<evidence type="ECO:0000313" key="1">
    <source>
        <dbReference type="EMBL" id="MBP2076363.1"/>
    </source>
</evidence>
<sequence length="342" mass="39046">MNKPKRNDPCPCGSGKKYKKCCGSSNVITISPEVYNSELENFHIKLISFAMQQYESELEELTLKYPQSFIGENEELSKIYMAGLTFWAIPNLPFSKNEQTIFDTFYQKQASKMRYTNTKNTFATWANTVPGLFDILSVDQEAQKAHLRDVLTNESYTIPFTEEDDFKAGNLAIGVTVPYIGYHNFLFTMVELFDKDREKVIAMTKSYASMEGGLAENFPELLANILVFEDTKFDWPNPAQEMVADLFSNHMQVKGMDKQMITNGIKLWNDYCLKENPTFKKLGSYAAAIDYLVQDTFSETPATQSQLAKEYGTTATTVSSNYRKLVKCLDKELTIFRNSENQ</sequence>
<dbReference type="InterPro" id="IPR004027">
    <property type="entry name" value="SEC_C_motif"/>
</dbReference>
<reference evidence="1" key="1">
    <citation type="submission" date="2021-03" db="EMBL/GenBank/DDBJ databases">
        <title>Genomic Encyclopedia of Type Strains, Phase IV (KMG-IV): sequencing the most valuable type-strain genomes for metagenomic binning, comparative biology and taxonomic classification.</title>
        <authorList>
            <person name="Goeker M."/>
        </authorList>
    </citation>
    <scope>NUCLEOTIDE SEQUENCE</scope>
    <source>
        <strain evidence="1">DSM 107338</strain>
    </source>
</reference>
<accession>A0A9X1CEQ4</accession>
<keyword evidence="2" id="KW-1185">Reference proteome</keyword>
<evidence type="ECO:0000313" key="2">
    <source>
        <dbReference type="Proteomes" id="UP001138793"/>
    </source>
</evidence>
<gene>
    <name evidence="1" type="ORF">J2Z64_000574</name>
</gene>
<dbReference type="Proteomes" id="UP001138793">
    <property type="component" value="Unassembled WGS sequence"/>
</dbReference>
<dbReference type="RefSeq" id="WP_187773733.1">
    <property type="nucleotide sequence ID" value="NZ_JAGGMB010000001.1"/>
</dbReference>
<dbReference type="AlphaFoldDB" id="A0A9X1CEQ4"/>
<protein>
    <recommendedName>
        <fullName evidence="3">SEC-C motif-containing protein</fullName>
    </recommendedName>
</protein>